<gene>
    <name evidence="3" type="ORF">GS634_08865</name>
</gene>
<reference evidence="3" key="1">
    <citation type="submission" date="2019-12" db="EMBL/GenBank/DDBJ databases">
        <title>Ruegeria JWLKs population differentiation of coral mucus and skeleton niches.</title>
        <authorList>
            <person name="Luo D."/>
        </authorList>
    </citation>
    <scope>NUCLEOTIDE SEQUENCE</scope>
    <source>
        <strain evidence="3">HKCCD6181</strain>
    </source>
</reference>
<keyword evidence="2" id="KW-0472">Membrane</keyword>
<feature type="transmembrane region" description="Helical" evidence="2">
    <location>
        <begin position="363"/>
        <end position="379"/>
    </location>
</feature>
<evidence type="ECO:0000256" key="2">
    <source>
        <dbReference type="SAM" id="Phobius"/>
    </source>
</evidence>
<feature type="transmembrane region" description="Helical" evidence="2">
    <location>
        <begin position="301"/>
        <end position="321"/>
    </location>
</feature>
<feature type="transmembrane region" description="Helical" evidence="2">
    <location>
        <begin position="104"/>
        <end position="128"/>
    </location>
</feature>
<feature type="transmembrane region" description="Helical" evidence="2">
    <location>
        <begin position="173"/>
        <end position="193"/>
    </location>
</feature>
<sequence>MAIFCAAIFTSASLLFFVQPLFAKLVLPKIGGAPAVWTTAMLFFQVVLILGYVYAHLLTKFLPLRWQIITHFAFWVAALTFLPLSTSESWSYDASTSTALQTLGLFAVGVGVPFAVLSANAPLLQAWYARSGGPSADDPYFLYSASNVGSLLALLAFPLVADPFFGAAEISRAWLVSFVLFGALLLGSGMIALRGSRHTKPSAQTALKASFPTLRQIAVWVFVAFIPSSLMLSFTTRVSTDLGALPLIWVVPLAVYILSFIIAFAKWKHLTLDALNLPMLAALAAGVVLVSKVVSEHDAPVVILLYVPVLFIIALFAHRLLYDMRPSAEQLTVFYIALSVGGAIGGLFNSIVAPIAFTRELEAPITMILAGGLFLVRAPGFALRHVIMGIAASVFILVIAGATRGVAALSADIPRAGALFALIFAVLYLFRAQAMRIPVVLTVVLLPAFAVKNNPVFEDRSFFGVHSVYSSEGYRVYKNGTTVHGWQRESEYGTRPTPLSYYHPEGPMAQVITSDFGKQSNSIGIVGLGTGALACYRQPAQNWDFFEIDATVDQIARDPSLFTYLSECTPDSETHLGDARIVLKQKPFAFDILVLDAYSSDAIPLHLITREAVEMYTSRLADDGVLVFHITNRFYDLVQPLARIADSLNLTAAHQRLAVGEEQIETGAATSSVVILSPDKSRIESFAQDGNWQIVESDGALPWTDDKANLLSALKLLKNQDH</sequence>
<dbReference type="Gene3D" id="3.40.50.150">
    <property type="entry name" value="Vaccinia Virus protein VP39"/>
    <property type="match status" value="1"/>
</dbReference>
<protein>
    <submittedName>
        <fullName evidence="3">Transporter</fullName>
    </submittedName>
</protein>
<feature type="transmembrane region" description="Helical" evidence="2">
    <location>
        <begin position="386"/>
        <end position="407"/>
    </location>
</feature>
<feature type="transmembrane region" description="Helical" evidence="2">
    <location>
        <begin position="413"/>
        <end position="430"/>
    </location>
</feature>
<feature type="transmembrane region" description="Helical" evidence="2">
    <location>
        <begin position="277"/>
        <end position="295"/>
    </location>
</feature>
<feature type="transmembrane region" description="Helical" evidence="2">
    <location>
        <begin position="333"/>
        <end position="357"/>
    </location>
</feature>
<keyword evidence="1" id="KW-0620">Polyamine biosynthesis</keyword>
<dbReference type="EMBL" id="WVRA01000002">
    <property type="protein sequence ID" value="NOE18232.1"/>
    <property type="molecule type" value="Genomic_DNA"/>
</dbReference>
<feature type="transmembrane region" description="Helical" evidence="2">
    <location>
        <begin position="140"/>
        <end position="161"/>
    </location>
</feature>
<dbReference type="PANTHER" id="PTHR43317:SF1">
    <property type="entry name" value="THERMOSPERMINE SYNTHASE ACAULIS5"/>
    <property type="match status" value="1"/>
</dbReference>
<evidence type="ECO:0000256" key="1">
    <source>
        <dbReference type="ARBA" id="ARBA00023115"/>
    </source>
</evidence>
<keyword evidence="2" id="KW-0812">Transmembrane</keyword>
<organism evidence="3 4">
    <name type="scientific">Ruegeria atlantica</name>
    <dbReference type="NCBI Taxonomy" id="81569"/>
    <lineage>
        <taxon>Bacteria</taxon>
        <taxon>Pseudomonadati</taxon>
        <taxon>Pseudomonadota</taxon>
        <taxon>Alphaproteobacteria</taxon>
        <taxon>Rhodobacterales</taxon>
        <taxon>Roseobacteraceae</taxon>
        <taxon>Ruegeria</taxon>
    </lineage>
</organism>
<dbReference type="Proteomes" id="UP000597886">
    <property type="component" value="Unassembled WGS sequence"/>
</dbReference>
<dbReference type="AlphaFoldDB" id="A0AA90Z1S4"/>
<accession>A0AA90Z1S4</accession>
<comment type="caution">
    <text evidence="3">The sequence shown here is derived from an EMBL/GenBank/DDBJ whole genome shotgun (WGS) entry which is preliminary data.</text>
</comment>
<dbReference type="PANTHER" id="PTHR43317">
    <property type="entry name" value="THERMOSPERMINE SYNTHASE ACAULIS5"/>
    <property type="match status" value="1"/>
</dbReference>
<proteinExistence type="predicted"/>
<dbReference type="InterPro" id="IPR029063">
    <property type="entry name" value="SAM-dependent_MTases_sf"/>
</dbReference>
<evidence type="ECO:0000313" key="4">
    <source>
        <dbReference type="Proteomes" id="UP000597886"/>
    </source>
</evidence>
<feature type="transmembrane region" description="Helical" evidence="2">
    <location>
        <begin position="33"/>
        <end position="54"/>
    </location>
</feature>
<feature type="transmembrane region" description="Helical" evidence="2">
    <location>
        <begin position="66"/>
        <end position="84"/>
    </location>
</feature>
<dbReference type="NCBIfam" id="NF037959">
    <property type="entry name" value="MFS_SpdSyn"/>
    <property type="match status" value="1"/>
</dbReference>
<feature type="transmembrane region" description="Helical" evidence="2">
    <location>
        <begin position="214"/>
        <end position="234"/>
    </location>
</feature>
<dbReference type="SUPFAM" id="SSF53335">
    <property type="entry name" value="S-adenosyl-L-methionine-dependent methyltransferases"/>
    <property type="match status" value="1"/>
</dbReference>
<keyword evidence="2" id="KW-1133">Transmembrane helix</keyword>
<evidence type="ECO:0000313" key="3">
    <source>
        <dbReference type="EMBL" id="NOE18232.1"/>
    </source>
</evidence>
<name>A0AA90Z1S4_9RHOB</name>
<dbReference type="GO" id="GO:0006596">
    <property type="term" value="P:polyamine biosynthetic process"/>
    <property type="evidence" value="ECO:0007669"/>
    <property type="project" value="UniProtKB-KW"/>
</dbReference>
<feature type="transmembrane region" description="Helical" evidence="2">
    <location>
        <begin position="246"/>
        <end position="265"/>
    </location>
</feature>